<dbReference type="PROSITE" id="PS00211">
    <property type="entry name" value="ABC_TRANSPORTER_1"/>
    <property type="match status" value="1"/>
</dbReference>
<evidence type="ECO:0000256" key="1">
    <source>
        <dbReference type="ARBA" id="ARBA00022448"/>
    </source>
</evidence>
<dbReference type="PANTHER" id="PTHR24220:SF86">
    <property type="entry name" value="ABC TRANSPORTER ABCH.1"/>
    <property type="match status" value="1"/>
</dbReference>
<evidence type="ECO:0000256" key="3">
    <source>
        <dbReference type="ARBA" id="ARBA00022840"/>
    </source>
</evidence>
<keyword evidence="1" id="KW-0813">Transport</keyword>
<accession>A0A101FYH5</accession>
<reference evidence="5 6" key="1">
    <citation type="journal article" date="2015" name="MBio">
        <title>Genome-Resolved Metagenomic Analysis Reveals Roles for Candidate Phyla and Other Microbial Community Members in Biogeochemical Transformations in Oil Reservoirs.</title>
        <authorList>
            <person name="Hu P."/>
            <person name="Tom L."/>
            <person name="Singh A."/>
            <person name="Thomas B.C."/>
            <person name="Baker B.J."/>
            <person name="Piceno Y.M."/>
            <person name="Andersen G.L."/>
            <person name="Banfield J.F."/>
        </authorList>
    </citation>
    <scope>NUCLEOTIDE SEQUENCE [LARGE SCALE GENOMIC DNA]</scope>
    <source>
        <strain evidence="5">46_16</strain>
    </source>
</reference>
<organism evidence="5 6">
    <name type="scientific">Anaerolinea thermophila</name>
    <dbReference type="NCBI Taxonomy" id="167964"/>
    <lineage>
        <taxon>Bacteria</taxon>
        <taxon>Bacillati</taxon>
        <taxon>Chloroflexota</taxon>
        <taxon>Anaerolineae</taxon>
        <taxon>Anaerolineales</taxon>
        <taxon>Anaerolineaceae</taxon>
        <taxon>Anaerolinea</taxon>
    </lineage>
</organism>
<dbReference type="Pfam" id="PF00005">
    <property type="entry name" value="ABC_tran"/>
    <property type="match status" value="1"/>
</dbReference>
<name>A0A101FYH5_9CHLR</name>
<dbReference type="PANTHER" id="PTHR24220">
    <property type="entry name" value="IMPORT ATP-BINDING PROTEIN"/>
    <property type="match status" value="1"/>
</dbReference>
<keyword evidence="2" id="KW-0547">Nucleotide-binding</keyword>
<dbReference type="GO" id="GO:0005524">
    <property type="term" value="F:ATP binding"/>
    <property type="evidence" value="ECO:0007669"/>
    <property type="project" value="UniProtKB-KW"/>
</dbReference>
<dbReference type="InterPro" id="IPR003593">
    <property type="entry name" value="AAA+_ATPase"/>
</dbReference>
<dbReference type="PATRIC" id="fig|167964.4.peg.179"/>
<dbReference type="EMBL" id="LGFU01000006">
    <property type="protein sequence ID" value="KUK46824.1"/>
    <property type="molecule type" value="Genomic_DNA"/>
</dbReference>
<gene>
    <name evidence="5" type="ORF">XD73_0295</name>
</gene>
<dbReference type="GO" id="GO:0016887">
    <property type="term" value="F:ATP hydrolysis activity"/>
    <property type="evidence" value="ECO:0007669"/>
    <property type="project" value="InterPro"/>
</dbReference>
<comment type="caution">
    <text evidence="5">The sequence shown here is derived from an EMBL/GenBank/DDBJ whole genome shotgun (WGS) entry which is preliminary data.</text>
</comment>
<dbReference type="Proteomes" id="UP000064249">
    <property type="component" value="Unassembled WGS sequence"/>
</dbReference>
<dbReference type="GO" id="GO:0098796">
    <property type="term" value="C:membrane protein complex"/>
    <property type="evidence" value="ECO:0007669"/>
    <property type="project" value="UniProtKB-ARBA"/>
</dbReference>
<dbReference type="SMART" id="SM00382">
    <property type="entry name" value="AAA"/>
    <property type="match status" value="1"/>
</dbReference>
<dbReference type="GO" id="GO:0022857">
    <property type="term" value="F:transmembrane transporter activity"/>
    <property type="evidence" value="ECO:0007669"/>
    <property type="project" value="TreeGrafter"/>
</dbReference>
<evidence type="ECO:0000259" key="4">
    <source>
        <dbReference type="PROSITE" id="PS50893"/>
    </source>
</evidence>
<protein>
    <submittedName>
        <fullName evidence="5">Putative ABC transporter ATP-binding protein YvrO</fullName>
    </submittedName>
</protein>
<dbReference type="PROSITE" id="PS50893">
    <property type="entry name" value="ABC_TRANSPORTER_2"/>
    <property type="match status" value="1"/>
</dbReference>
<sequence>MNDILMECWQLGKDYSSGTRMVRAVKDVSLWLKRGYFTAIMGPSGSGKTTLLNLIGTLDVPAHGKLFFEGVAVDSLNDDQLADFRRENIGFVFQLFNLIPSLNVMENVMIPLLPFRNELSFDLEERAKELIEMIGLGERFDHLPGELSGGEQQRVAIARAMINHPKLILADEPTGNLDTGMGKEVMNSLKQLKEEQGTTILLVTHDVNIASHASEILNIKDGMLVS</sequence>
<dbReference type="SUPFAM" id="SSF52540">
    <property type="entry name" value="P-loop containing nucleoside triphosphate hydrolases"/>
    <property type="match status" value="1"/>
</dbReference>
<evidence type="ECO:0000313" key="5">
    <source>
        <dbReference type="EMBL" id="KUK46824.1"/>
    </source>
</evidence>
<dbReference type="InterPro" id="IPR027417">
    <property type="entry name" value="P-loop_NTPase"/>
</dbReference>
<dbReference type="InterPro" id="IPR003439">
    <property type="entry name" value="ABC_transporter-like_ATP-bd"/>
</dbReference>
<dbReference type="Gene3D" id="3.40.50.300">
    <property type="entry name" value="P-loop containing nucleotide triphosphate hydrolases"/>
    <property type="match status" value="1"/>
</dbReference>
<evidence type="ECO:0000256" key="2">
    <source>
        <dbReference type="ARBA" id="ARBA00022741"/>
    </source>
</evidence>
<dbReference type="InterPro" id="IPR017911">
    <property type="entry name" value="MacB-like_ATP-bd"/>
</dbReference>
<evidence type="ECO:0000313" key="6">
    <source>
        <dbReference type="Proteomes" id="UP000064249"/>
    </source>
</evidence>
<dbReference type="InterPro" id="IPR017871">
    <property type="entry name" value="ABC_transporter-like_CS"/>
</dbReference>
<feature type="domain" description="ABC transporter" evidence="4">
    <location>
        <begin position="6"/>
        <end position="225"/>
    </location>
</feature>
<proteinExistence type="predicted"/>
<dbReference type="CDD" id="cd03255">
    <property type="entry name" value="ABC_MJ0796_LolCDE_FtsE"/>
    <property type="match status" value="1"/>
</dbReference>
<dbReference type="GO" id="GO:0005886">
    <property type="term" value="C:plasma membrane"/>
    <property type="evidence" value="ECO:0007669"/>
    <property type="project" value="TreeGrafter"/>
</dbReference>
<dbReference type="AlphaFoldDB" id="A0A101FYH5"/>
<keyword evidence="3 5" id="KW-0067">ATP-binding</keyword>
<dbReference type="FunFam" id="3.40.50.300:FF:000032">
    <property type="entry name" value="Export ABC transporter ATP-binding protein"/>
    <property type="match status" value="1"/>
</dbReference>
<dbReference type="InterPro" id="IPR015854">
    <property type="entry name" value="ABC_transpr_LolD-like"/>
</dbReference>